<keyword evidence="2" id="KW-1185">Reference proteome</keyword>
<dbReference type="Proteomes" id="UP000253094">
    <property type="component" value="Unassembled WGS sequence"/>
</dbReference>
<dbReference type="RefSeq" id="WP_114030519.1">
    <property type="nucleotide sequence ID" value="NZ_QOIL01000011.1"/>
</dbReference>
<keyword evidence="1" id="KW-0489">Methyltransferase</keyword>
<accession>A0A367FIM2</accession>
<evidence type="ECO:0000313" key="1">
    <source>
        <dbReference type="EMBL" id="RCG29480.1"/>
    </source>
</evidence>
<dbReference type="GO" id="GO:0032259">
    <property type="term" value="P:methylation"/>
    <property type="evidence" value="ECO:0007669"/>
    <property type="project" value="UniProtKB-KW"/>
</dbReference>
<organism evidence="1 2">
    <name type="scientific">Sphaerisporangium album</name>
    <dbReference type="NCBI Taxonomy" id="509200"/>
    <lineage>
        <taxon>Bacteria</taxon>
        <taxon>Bacillati</taxon>
        <taxon>Actinomycetota</taxon>
        <taxon>Actinomycetes</taxon>
        <taxon>Streptosporangiales</taxon>
        <taxon>Streptosporangiaceae</taxon>
        <taxon>Sphaerisporangium</taxon>
    </lineage>
</organism>
<dbReference type="InterPro" id="IPR006764">
    <property type="entry name" value="SAM_dep_MeTrfase_SAV2177_type"/>
</dbReference>
<dbReference type="EMBL" id="QOIL01000011">
    <property type="protein sequence ID" value="RCG29480.1"/>
    <property type="molecule type" value="Genomic_DNA"/>
</dbReference>
<keyword evidence="1" id="KW-0808">Transferase</keyword>
<name>A0A367FIM2_9ACTN</name>
<dbReference type="OrthoDB" id="4073278at2"/>
<protein>
    <submittedName>
        <fullName evidence="1">SAM-dependent methyltransferase</fullName>
    </submittedName>
</protein>
<dbReference type="InterPro" id="IPR029063">
    <property type="entry name" value="SAM-dependent_MTases_sf"/>
</dbReference>
<gene>
    <name evidence="1" type="ORF">DQ384_20830</name>
</gene>
<evidence type="ECO:0000313" key="2">
    <source>
        <dbReference type="Proteomes" id="UP000253094"/>
    </source>
</evidence>
<dbReference type="SUPFAM" id="SSF53335">
    <property type="entry name" value="S-adenosyl-L-methionine-dependent methyltransferases"/>
    <property type="match status" value="1"/>
</dbReference>
<dbReference type="PIRSF" id="PIRSF017393">
    <property type="entry name" value="MTase_SAV2177"/>
    <property type="match status" value="1"/>
</dbReference>
<reference evidence="1 2" key="1">
    <citation type="submission" date="2018-06" db="EMBL/GenBank/DDBJ databases">
        <title>Sphaerisporangium craniellae sp. nov., isolated from a marine sponge in the South China Sea.</title>
        <authorList>
            <person name="Li L."/>
        </authorList>
    </citation>
    <scope>NUCLEOTIDE SEQUENCE [LARGE SCALE GENOMIC DNA]</scope>
    <source>
        <strain evidence="1 2">CCTCC AA 208026</strain>
    </source>
</reference>
<proteinExistence type="predicted"/>
<dbReference type="Gene3D" id="3.40.50.150">
    <property type="entry name" value="Vaccinia Virus protein VP39"/>
    <property type="match status" value="1"/>
</dbReference>
<sequence>MNLSDTPDATIAAPVHDPQRPNVARMYDYFLGGKDNFPADREEADKIIRAVPYLPRLAVANRTFLARVVRYLAREAGVRQFLDIGSGLPTRQNVHEVAQEIIPGARVVYVDNDPLVRAHATAILATTPTTYALTGDLRLSEEIVRAAGRYLDLSEPVGVLLFAVLHFFPDGGAHDPYEITGTLLRALAPGSYLAVSHLEPTPAMIAASLHYTPADVVFRDHAQVSRFFTGTRLVDPGVVRLNEWRPVDHDPVFPSDHPDIPVWVLGGVGRKP</sequence>
<dbReference type="Pfam" id="PF04672">
    <property type="entry name" value="Methyltransf_19"/>
    <property type="match status" value="1"/>
</dbReference>
<comment type="caution">
    <text evidence="1">The sequence shown here is derived from an EMBL/GenBank/DDBJ whole genome shotgun (WGS) entry which is preliminary data.</text>
</comment>
<dbReference type="AlphaFoldDB" id="A0A367FIM2"/>
<dbReference type="GO" id="GO:0008168">
    <property type="term" value="F:methyltransferase activity"/>
    <property type="evidence" value="ECO:0007669"/>
    <property type="project" value="UniProtKB-KW"/>
</dbReference>